<organism evidence="1">
    <name type="scientific">Micrurus spixii</name>
    <name type="common">Amazon coral snake</name>
    <dbReference type="NCBI Taxonomy" id="129469"/>
    <lineage>
        <taxon>Eukaryota</taxon>
        <taxon>Metazoa</taxon>
        <taxon>Chordata</taxon>
        <taxon>Craniata</taxon>
        <taxon>Vertebrata</taxon>
        <taxon>Euteleostomi</taxon>
        <taxon>Lepidosauria</taxon>
        <taxon>Squamata</taxon>
        <taxon>Bifurcata</taxon>
        <taxon>Unidentata</taxon>
        <taxon>Episquamata</taxon>
        <taxon>Toxicofera</taxon>
        <taxon>Serpentes</taxon>
        <taxon>Colubroidea</taxon>
        <taxon>Elapidae</taxon>
        <taxon>Elapinae</taxon>
        <taxon>Micrurus</taxon>
    </lineage>
</organism>
<dbReference type="InterPro" id="IPR039938">
    <property type="entry name" value="Sp4-like"/>
</dbReference>
<evidence type="ECO:0000313" key="1">
    <source>
        <dbReference type="EMBL" id="LAB22834.1"/>
    </source>
</evidence>
<reference evidence="1" key="1">
    <citation type="submission" date="2017-07" db="EMBL/GenBank/DDBJ databases">
        <authorList>
            <person name="Mikheyev A."/>
            <person name="Grau M."/>
        </authorList>
    </citation>
    <scope>NUCLEOTIDE SEQUENCE</scope>
    <source>
        <tissue evidence="1">Venom_gland</tissue>
    </source>
</reference>
<dbReference type="PANTHER" id="PTHR14947">
    <property type="entry name" value="ZINC FINGER PROTEIN"/>
    <property type="match status" value="1"/>
</dbReference>
<dbReference type="AlphaFoldDB" id="A0A2D4LP98"/>
<protein>
    <submittedName>
        <fullName evidence="1">Uncharacterized protein</fullName>
    </submittedName>
</protein>
<dbReference type="EMBL" id="IACM01039861">
    <property type="protein sequence ID" value="LAB22834.1"/>
    <property type="molecule type" value="Transcribed_RNA"/>
</dbReference>
<reference evidence="1" key="2">
    <citation type="submission" date="2017-11" db="EMBL/GenBank/DDBJ databases">
        <title>Coralsnake Venomics: Analyses of Venom Gland Transcriptomes and Proteomes of Six Brazilian Taxa.</title>
        <authorList>
            <person name="Aird S.D."/>
            <person name="Jorge da Silva N."/>
            <person name="Qiu L."/>
            <person name="Villar-Briones A."/>
            <person name="Aparecida-Saddi V."/>
            <person name="Campos-Telles M.P."/>
            <person name="Grau M."/>
            <person name="Mikheyev A.S."/>
        </authorList>
    </citation>
    <scope>NUCLEOTIDE SEQUENCE</scope>
    <source>
        <tissue evidence="1">Venom_gland</tissue>
    </source>
</reference>
<accession>A0A2D4LP98</accession>
<sequence>MGCGKLRKIILLIIKKSIQGKDHINAQNVEKVLLKVENLIFIKGSTQNRDHINACSMEKQSKDICSRKNSHGEWGGMTLYCMECVCGFSGKEHLTHHEWIQLWRKLSKWTK</sequence>
<dbReference type="PANTHER" id="PTHR14947:SF24">
    <property type="entry name" value="ZINC FINGER PROTEIN 781-RELATED"/>
    <property type="match status" value="1"/>
</dbReference>
<name>A0A2D4LP98_9SAUR</name>
<proteinExistence type="predicted"/>